<feature type="domain" description="DUF4266" evidence="1">
    <location>
        <begin position="19"/>
        <end position="68"/>
    </location>
</feature>
<dbReference type="PROSITE" id="PS51257">
    <property type="entry name" value="PROKAR_LIPOPROTEIN"/>
    <property type="match status" value="1"/>
</dbReference>
<evidence type="ECO:0000259" key="1">
    <source>
        <dbReference type="Pfam" id="PF14086"/>
    </source>
</evidence>
<sequence length="68" mass="7208">MSRIFIIISLLMLSACSTVQPWEKDLLAKPSMALVADENENFLDDHIYFSKEGATGGQGVGGGGCGCN</sequence>
<gene>
    <name evidence="2" type="ORF">MNBD_GAMMA07-690</name>
</gene>
<dbReference type="AlphaFoldDB" id="A0A3B0WN09"/>
<dbReference type="InterPro" id="IPR025362">
    <property type="entry name" value="DUF4266"/>
</dbReference>
<accession>A0A3B0WN09</accession>
<protein>
    <submittedName>
        <fullName evidence="2">Phosphonate ABC transporter phosphate-binding periplasmic component (TC 3.A.1.9.1)</fullName>
    </submittedName>
</protein>
<organism evidence="2">
    <name type="scientific">hydrothermal vent metagenome</name>
    <dbReference type="NCBI Taxonomy" id="652676"/>
    <lineage>
        <taxon>unclassified sequences</taxon>
        <taxon>metagenomes</taxon>
        <taxon>ecological metagenomes</taxon>
    </lineage>
</organism>
<name>A0A3B0WN09_9ZZZZ</name>
<evidence type="ECO:0000313" key="2">
    <source>
        <dbReference type="EMBL" id="VAW57378.1"/>
    </source>
</evidence>
<dbReference type="EMBL" id="UOFF01000379">
    <property type="protein sequence ID" value="VAW57378.1"/>
    <property type="molecule type" value="Genomic_DNA"/>
</dbReference>
<dbReference type="Pfam" id="PF14086">
    <property type="entry name" value="DUF4266"/>
    <property type="match status" value="1"/>
</dbReference>
<proteinExistence type="predicted"/>
<reference evidence="2" key="1">
    <citation type="submission" date="2018-06" db="EMBL/GenBank/DDBJ databases">
        <authorList>
            <person name="Zhirakovskaya E."/>
        </authorList>
    </citation>
    <scope>NUCLEOTIDE SEQUENCE</scope>
</reference>